<evidence type="ECO:0000313" key="12">
    <source>
        <dbReference type="EMBL" id="AFD00470.1"/>
    </source>
</evidence>
<comment type="similarity">
    <text evidence="9">Belongs to the 'phage' integrase family. XerA subfamily.</text>
</comment>
<comment type="function">
    <text evidence="9">Site-specific tyrosine recombinase, which acts by catalyzing the cutting and rejoining of the recombining DNA molecules.</text>
</comment>
<evidence type="ECO:0000256" key="7">
    <source>
        <dbReference type="ARBA" id="ARBA00023172"/>
    </source>
</evidence>
<keyword evidence="13" id="KW-1185">Reference proteome</keyword>
<dbReference type="PANTHER" id="PTHR30349">
    <property type="entry name" value="PHAGE INTEGRASE-RELATED"/>
    <property type="match status" value="1"/>
</dbReference>
<dbReference type="InterPro" id="IPR010998">
    <property type="entry name" value="Integrase_recombinase_N"/>
</dbReference>
<dbReference type="GO" id="GO:0003677">
    <property type="term" value="F:DNA binding"/>
    <property type="evidence" value="ECO:0007669"/>
    <property type="project" value="UniProtKB-UniRule"/>
</dbReference>
<dbReference type="KEGG" id="mez:Mtc_1726"/>
<evidence type="ECO:0000256" key="3">
    <source>
        <dbReference type="ARBA" id="ARBA00022618"/>
    </source>
</evidence>
<dbReference type="GO" id="GO:0007059">
    <property type="term" value="P:chromosome segregation"/>
    <property type="evidence" value="ECO:0007669"/>
    <property type="project" value="UniProtKB-KW"/>
</dbReference>
<keyword evidence="6 9" id="KW-0238">DNA-binding</keyword>
<sequence>MGYIEVFLDEKRLSLSQNTIKQYKNILNGFQRFCNKPPESITRQEIIRYLNHLMFEKGLSKAYVSNVMSIIKSFYTFLNENEYVKANPAKGISQVKKDKKAPIYLTQDEMALLIKTAIAPRDGLMVKMLYATGVRVSELVNIRKQDVDLERGTIKVFGKGAKERAVLIPDTLRLQLREYCEGLKDDDRLFDLSVRTVERSIKAIAKRAGIDKKVTPHKLRHSFATHMLQNGGNVVAIQKLLGHTSLNTTQIYTHYSVDELRDMYIHTHPMGDGSNE</sequence>
<feature type="active site" evidence="9">
    <location>
        <position position="159"/>
    </location>
</feature>
<dbReference type="SUPFAM" id="SSF56349">
    <property type="entry name" value="DNA breaking-rejoining enzymes"/>
    <property type="match status" value="1"/>
</dbReference>
<dbReference type="Proteomes" id="UP000005233">
    <property type="component" value="Chromosome"/>
</dbReference>
<dbReference type="NCBIfam" id="NF040815">
    <property type="entry name" value="recomb_XerA_Arch"/>
    <property type="match status" value="1"/>
</dbReference>
<name>H8I8Z9_METCZ</name>
<dbReference type="GO" id="GO:0006313">
    <property type="term" value="P:DNA transposition"/>
    <property type="evidence" value="ECO:0007669"/>
    <property type="project" value="UniProtKB-UniRule"/>
</dbReference>
<evidence type="ECO:0000256" key="5">
    <source>
        <dbReference type="ARBA" id="ARBA00022908"/>
    </source>
</evidence>
<feature type="active site" description="O-(3'-phospho-DNA)-tyrosine intermediate" evidence="9">
    <location>
        <position position="252"/>
    </location>
</feature>
<feature type="active site" evidence="9">
    <location>
        <position position="220"/>
    </location>
</feature>
<dbReference type="InterPro" id="IPR044068">
    <property type="entry name" value="CB"/>
</dbReference>
<comment type="subcellular location">
    <subcellularLocation>
        <location evidence="1 9">Cytoplasm</location>
    </subcellularLocation>
</comment>
<keyword evidence="4" id="KW-0159">Chromosome partition</keyword>
<dbReference type="Gene3D" id="1.10.150.130">
    <property type="match status" value="1"/>
</dbReference>
<feature type="active site" evidence="9">
    <location>
        <position position="217"/>
    </location>
</feature>
<dbReference type="InterPro" id="IPR011010">
    <property type="entry name" value="DNA_brk_join_enz"/>
</dbReference>
<feature type="domain" description="Core-binding (CB)" evidence="11">
    <location>
        <begin position="1"/>
        <end position="79"/>
    </location>
</feature>
<dbReference type="Pfam" id="PF00589">
    <property type="entry name" value="Phage_integrase"/>
    <property type="match status" value="1"/>
</dbReference>
<accession>H8I8Z9</accession>
<evidence type="ECO:0000256" key="4">
    <source>
        <dbReference type="ARBA" id="ARBA00022829"/>
    </source>
</evidence>
<dbReference type="HOGENOM" id="CLU_027562_9_6_2"/>
<evidence type="ECO:0000256" key="2">
    <source>
        <dbReference type="ARBA" id="ARBA00022490"/>
    </source>
</evidence>
<dbReference type="GO" id="GO:0009037">
    <property type="term" value="F:tyrosine-based site-specific recombinase activity"/>
    <property type="evidence" value="ECO:0007669"/>
    <property type="project" value="UniProtKB-UniRule"/>
</dbReference>
<evidence type="ECO:0000259" key="11">
    <source>
        <dbReference type="PROSITE" id="PS51900"/>
    </source>
</evidence>
<evidence type="ECO:0000256" key="1">
    <source>
        <dbReference type="ARBA" id="ARBA00004496"/>
    </source>
</evidence>
<proteinExistence type="inferred from homology"/>
<dbReference type="PROSITE" id="PS51898">
    <property type="entry name" value="TYR_RECOMBINASE"/>
    <property type="match status" value="1"/>
</dbReference>
<dbReference type="InterPro" id="IPR004107">
    <property type="entry name" value="Integrase_SAM-like_N"/>
</dbReference>
<dbReference type="InterPro" id="IPR002104">
    <property type="entry name" value="Integrase_catalytic"/>
</dbReference>
<dbReference type="InterPro" id="IPR050090">
    <property type="entry name" value="Tyrosine_recombinase_XerCD"/>
</dbReference>
<evidence type="ECO:0000256" key="6">
    <source>
        <dbReference type="ARBA" id="ARBA00023125"/>
    </source>
</evidence>
<dbReference type="Gene3D" id="1.10.443.10">
    <property type="entry name" value="Intergrase catalytic core"/>
    <property type="match status" value="2"/>
</dbReference>
<keyword evidence="2 9" id="KW-0963">Cytoplasm</keyword>
<dbReference type="GeneID" id="11971866"/>
<dbReference type="PANTHER" id="PTHR30349:SF77">
    <property type="entry name" value="TYROSINE RECOMBINASE XERC"/>
    <property type="match status" value="1"/>
</dbReference>
<keyword evidence="5 9" id="KW-0229">DNA integration</keyword>
<dbReference type="STRING" id="1041930.Mtc_1726"/>
<organism evidence="12 13">
    <name type="scientific">Methanocella conradii (strain DSM 24694 / JCM 17849 / CGMCC 1.5162 / HZ254)</name>
    <dbReference type="NCBI Taxonomy" id="1041930"/>
    <lineage>
        <taxon>Archaea</taxon>
        <taxon>Methanobacteriati</taxon>
        <taxon>Methanobacteriota</taxon>
        <taxon>Stenosarchaea group</taxon>
        <taxon>Methanomicrobia</taxon>
        <taxon>Methanocellales</taxon>
        <taxon>Methanocellaceae</taxon>
        <taxon>Methanocella</taxon>
    </lineage>
</organism>
<feature type="active site" evidence="9">
    <location>
        <position position="243"/>
    </location>
</feature>
<gene>
    <name evidence="9" type="primary">xerA</name>
    <name evidence="12" type="ordered locus">Mtc_1726</name>
</gene>
<dbReference type="HAMAP" id="MF_02055">
    <property type="entry name" value="Recomb_XerA"/>
    <property type="match status" value="1"/>
</dbReference>
<dbReference type="InterPro" id="IPR013762">
    <property type="entry name" value="Integrase-like_cat_sf"/>
</dbReference>
<evidence type="ECO:0000259" key="10">
    <source>
        <dbReference type="PROSITE" id="PS51898"/>
    </source>
</evidence>
<protein>
    <recommendedName>
        <fullName evidence="9">Tyrosine recombinase XerA</fullName>
    </recommendedName>
</protein>
<dbReference type="RefSeq" id="WP_014406301.1">
    <property type="nucleotide sequence ID" value="NC_017034.1"/>
</dbReference>
<dbReference type="Pfam" id="PF13495">
    <property type="entry name" value="Phage_int_SAM_4"/>
    <property type="match status" value="1"/>
</dbReference>
<feature type="active site" evidence="9">
    <location>
        <position position="135"/>
    </location>
</feature>
<dbReference type="OrthoDB" id="142231at2157"/>
<dbReference type="eggNOG" id="arCOG01241">
    <property type="taxonomic scope" value="Archaea"/>
</dbReference>
<evidence type="ECO:0000313" key="13">
    <source>
        <dbReference type="Proteomes" id="UP000005233"/>
    </source>
</evidence>
<dbReference type="PROSITE" id="PS51900">
    <property type="entry name" value="CB"/>
    <property type="match status" value="1"/>
</dbReference>
<dbReference type="InterPro" id="IPR033686">
    <property type="entry name" value="XerA"/>
</dbReference>
<keyword evidence="8" id="KW-0131">Cell cycle</keyword>
<feature type="domain" description="Tyr recombinase" evidence="10">
    <location>
        <begin position="100"/>
        <end position="265"/>
    </location>
</feature>
<dbReference type="GO" id="GO:0005737">
    <property type="term" value="C:cytoplasm"/>
    <property type="evidence" value="ECO:0007669"/>
    <property type="project" value="UniProtKB-SubCell"/>
</dbReference>
<keyword evidence="3" id="KW-0132">Cell division</keyword>
<evidence type="ECO:0000256" key="9">
    <source>
        <dbReference type="HAMAP-Rule" id="MF_02055"/>
    </source>
</evidence>
<dbReference type="AlphaFoldDB" id="H8I8Z9"/>
<reference evidence="12 13" key="1">
    <citation type="journal article" date="2012" name="J. Bacteriol.">
        <title>Complete genome sequence of a thermophilic methanogen, Methanocella conradii HZ254, isolated from Chinese rice field soil.</title>
        <authorList>
            <person name="Lu Z."/>
            <person name="Lu Y."/>
        </authorList>
    </citation>
    <scope>NUCLEOTIDE SEQUENCE [LARGE SCALE GENOMIC DNA]</scope>
    <source>
        <strain evidence="13">DSM 24694 / JCM 17849 / CGMCC 1.5162 / HZ254</strain>
    </source>
</reference>
<keyword evidence="7 9" id="KW-0233">DNA recombination</keyword>
<dbReference type="EMBL" id="CP003243">
    <property type="protein sequence ID" value="AFD00470.1"/>
    <property type="molecule type" value="Genomic_DNA"/>
</dbReference>
<evidence type="ECO:0000256" key="8">
    <source>
        <dbReference type="ARBA" id="ARBA00023306"/>
    </source>
</evidence>
<dbReference type="GO" id="GO:0051301">
    <property type="term" value="P:cell division"/>
    <property type="evidence" value="ECO:0007669"/>
    <property type="project" value="UniProtKB-KW"/>
</dbReference>